<dbReference type="GO" id="GO:0006826">
    <property type="term" value="P:iron ion transport"/>
    <property type="evidence" value="ECO:0007669"/>
    <property type="project" value="UniProtKB-KW"/>
</dbReference>
<dbReference type="HOGENOM" id="CLU_412041_0_0_4"/>
<dbReference type="PATRIC" id="fig|1247726.3.peg.975"/>
<evidence type="ECO:0000256" key="2">
    <source>
        <dbReference type="ARBA" id="ARBA00022448"/>
    </source>
</evidence>
<keyword evidence="8 12" id="KW-0798">TonB box</keyword>
<evidence type="ECO:0000256" key="9">
    <source>
        <dbReference type="ARBA" id="ARBA00023136"/>
    </source>
</evidence>
<evidence type="ECO:0000256" key="7">
    <source>
        <dbReference type="ARBA" id="ARBA00023065"/>
    </source>
</evidence>
<feature type="domain" description="TonB-dependent receptor plug" evidence="14">
    <location>
        <begin position="71"/>
        <end position="172"/>
    </location>
</feature>
<evidence type="ECO:0000259" key="13">
    <source>
        <dbReference type="Pfam" id="PF00593"/>
    </source>
</evidence>
<dbReference type="PANTHER" id="PTHR32552:SF81">
    <property type="entry name" value="TONB-DEPENDENT OUTER MEMBRANE RECEPTOR"/>
    <property type="match status" value="1"/>
</dbReference>
<dbReference type="InterPro" id="IPR036942">
    <property type="entry name" value="Beta-barrel_TonB_sf"/>
</dbReference>
<dbReference type="InterPro" id="IPR012910">
    <property type="entry name" value="Plug_dom"/>
</dbReference>
<keyword evidence="9 11" id="KW-0472">Membrane</keyword>
<proteinExistence type="inferred from homology"/>
<dbReference type="Proteomes" id="UP000019095">
    <property type="component" value="Chromosome"/>
</dbReference>
<dbReference type="AlphaFoldDB" id="W0P8D2"/>
<organism evidence="15 16">
    <name type="scientific">Advenella mimigardefordensis (strain DSM 17166 / LMG 22922 / DPN7)</name>
    <dbReference type="NCBI Taxonomy" id="1247726"/>
    <lineage>
        <taxon>Bacteria</taxon>
        <taxon>Pseudomonadati</taxon>
        <taxon>Pseudomonadota</taxon>
        <taxon>Betaproteobacteria</taxon>
        <taxon>Burkholderiales</taxon>
        <taxon>Alcaligenaceae</taxon>
    </lineage>
</organism>
<evidence type="ECO:0000256" key="3">
    <source>
        <dbReference type="ARBA" id="ARBA00022452"/>
    </source>
</evidence>
<evidence type="ECO:0000256" key="11">
    <source>
        <dbReference type="PROSITE-ProRule" id="PRU01360"/>
    </source>
</evidence>
<keyword evidence="5 11" id="KW-0812">Transmembrane</keyword>
<evidence type="ECO:0000256" key="8">
    <source>
        <dbReference type="ARBA" id="ARBA00023077"/>
    </source>
</evidence>
<gene>
    <name evidence="15" type="ORF">MIM_c08970</name>
</gene>
<dbReference type="EMBL" id="CP003915">
    <property type="protein sequence ID" value="AHG62996.1"/>
    <property type="molecule type" value="Genomic_DNA"/>
</dbReference>
<dbReference type="STRING" id="1247726.MIM_c08970"/>
<evidence type="ECO:0000256" key="5">
    <source>
        <dbReference type="ARBA" id="ARBA00022692"/>
    </source>
</evidence>
<evidence type="ECO:0000256" key="1">
    <source>
        <dbReference type="ARBA" id="ARBA00004571"/>
    </source>
</evidence>
<dbReference type="SUPFAM" id="SSF56935">
    <property type="entry name" value="Porins"/>
    <property type="match status" value="1"/>
</dbReference>
<protein>
    <submittedName>
        <fullName evidence="15">TonB-dependent receptor Plug domain-containing protein</fullName>
    </submittedName>
</protein>
<evidence type="ECO:0000259" key="14">
    <source>
        <dbReference type="Pfam" id="PF07715"/>
    </source>
</evidence>
<dbReference type="InterPro" id="IPR039426">
    <property type="entry name" value="TonB-dep_rcpt-like"/>
</dbReference>
<keyword evidence="6" id="KW-0408">Iron</keyword>
<dbReference type="InterPro" id="IPR000531">
    <property type="entry name" value="Beta-barrel_TonB"/>
</dbReference>
<comment type="similarity">
    <text evidence="11 12">Belongs to the TonB-dependent receptor family.</text>
</comment>
<keyword evidence="7" id="KW-0406">Ion transport</keyword>
<dbReference type="eggNOG" id="COG4772">
    <property type="taxonomic scope" value="Bacteria"/>
</dbReference>
<keyword evidence="3 11" id="KW-1134">Transmembrane beta strand</keyword>
<keyword evidence="15" id="KW-0675">Receptor</keyword>
<dbReference type="KEGG" id="amim:MIM_c08970"/>
<accession>W0P8D2</accession>
<dbReference type="Gene3D" id="2.40.170.20">
    <property type="entry name" value="TonB-dependent receptor, beta-barrel domain"/>
    <property type="match status" value="1"/>
</dbReference>
<evidence type="ECO:0000256" key="4">
    <source>
        <dbReference type="ARBA" id="ARBA00022496"/>
    </source>
</evidence>
<dbReference type="PROSITE" id="PS52016">
    <property type="entry name" value="TONB_DEPENDENT_REC_3"/>
    <property type="match status" value="1"/>
</dbReference>
<keyword evidence="2 11" id="KW-0813">Transport</keyword>
<evidence type="ECO:0000313" key="16">
    <source>
        <dbReference type="Proteomes" id="UP000019095"/>
    </source>
</evidence>
<dbReference type="GO" id="GO:0009279">
    <property type="term" value="C:cell outer membrane"/>
    <property type="evidence" value="ECO:0007669"/>
    <property type="project" value="UniProtKB-SubCell"/>
</dbReference>
<sequence length="707" mass="77911">MGLSSMKNSSFPNRRSANRQLICALVAGGLYTLPVWQTQAVAQQATIGTQQTPVLPSIFATPVADDGQNLFTTPASMTVVNGKTLEDQHLDTLGQIAHRQPNMHLTSYTHANPIITIRGLGIHADEADSTNIPVVLDGVPVSGLSIGQLFDLDQVQVLRGPQILEGPNGLGGLIRLRSRDPGEIAGGNVSLEYGSHNRRRATLSGDIPLSERTGLRIAVGAEQSDGETKNAALDRDDTAGWKSTQAKLKLLHTDDAGGQWRLGLYHMNSRGGNDYFAPASLSRKHESNATDKGTNNTKYTLVSGSYQRQFASGTRLSVTLGASRSEWNYWLPESMFSARNGFDMVTRELSADARLAGKKDAIDWTVGLFAQQTRRDAPYLYDMAPYYTSDTEATRKGNTTALFGQVGWTFAPGWRLAAGLRIQHDRQRMDWRSDQSGYMDSDGDGMPDMPFSTTETVQNASVNKTVWLPSLTLEYRPNERHFAWVRLTRGYEAPGFNTYATMREQAAQAYLPTLANYIELGYRLRGRDDTWEVGATAFSTIMHDQQVVGSVNGQNMTSNAARAHSRGVELSGRWRPLQELELNAFAGFVDAKWDDFMRNGVDYGGHSFSMTPRQSYGAGLSWQPHPQWDLGVNVVRHGRTTLAPNSEIENKPYTLVDAHVTYTNGRFSVGVYGQNLGNVRYFTRALSQDLLVAGASRTVGVRMSMNF</sequence>
<dbReference type="Pfam" id="PF07715">
    <property type="entry name" value="Plug"/>
    <property type="match status" value="1"/>
</dbReference>
<comment type="subcellular location">
    <subcellularLocation>
        <location evidence="1 11">Cell outer membrane</location>
        <topology evidence="1 11">Multi-pass membrane protein</topology>
    </subcellularLocation>
</comment>
<feature type="domain" description="TonB-dependent receptor-like beta-barrel" evidence="13">
    <location>
        <begin position="260"/>
        <end position="676"/>
    </location>
</feature>
<reference evidence="15 16" key="1">
    <citation type="journal article" date="2014" name="Microbiology">
        <title>Unravelling the complete genome sequence of Advenella mimigardefordensis strain DPN7T and novel insights in the catabolism of the xenobiotic polythioester precursor 3,3'-dithiodipropionate.</title>
        <authorList>
            <person name="Wubbeler J.H."/>
            <person name="Hiessl S."/>
            <person name="Schuldes J."/>
            <person name="Thurmer A."/>
            <person name="Daniel R."/>
            <person name="Steinbuchel A."/>
        </authorList>
    </citation>
    <scope>NUCLEOTIDE SEQUENCE [LARGE SCALE GENOMIC DNA]</scope>
    <source>
        <strain evidence="16">DSM 17166 / LMG 22922 / DPN7</strain>
    </source>
</reference>
<dbReference type="PANTHER" id="PTHR32552">
    <property type="entry name" value="FERRICHROME IRON RECEPTOR-RELATED"/>
    <property type="match status" value="1"/>
</dbReference>
<evidence type="ECO:0000256" key="6">
    <source>
        <dbReference type="ARBA" id="ARBA00023004"/>
    </source>
</evidence>
<evidence type="ECO:0000313" key="15">
    <source>
        <dbReference type="EMBL" id="AHG62996.1"/>
    </source>
</evidence>
<keyword evidence="4" id="KW-0410">Iron transport</keyword>
<name>W0P8D2_ADVMD</name>
<dbReference type="Pfam" id="PF00593">
    <property type="entry name" value="TonB_dep_Rec_b-barrel"/>
    <property type="match status" value="1"/>
</dbReference>
<keyword evidence="16" id="KW-1185">Reference proteome</keyword>
<keyword evidence="10 11" id="KW-0998">Cell outer membrane</keyword>
<evidence type="ECO:0000256" key="10">
    <source>
        <dbReference type="ARBA" id="ARBA00023237"/>
    </source>
</evidence>
<evidence type="ECO:0000256" key="12">
    <source>
        <dbReference type="RuleBase" id="RU003357"/>
    </source>
</evidence>